<protein>
    <submittedName>
        <fullName evidence="1">Uncharacterized protein</fullName>
    </submittedName>
</protein>
<keyword evidence="2" id="KW-1185">Reference proteome</keyword>
<reference evidence="1" key="1">
    <citation type="submission" date="2025-08" db="UniProtKB">
        <authorList>
            <consortium name="Ensembl"/>
        </authorList>
    </citation>
    <scope>IDENTIFICATION</scope>
</reference>
<organism evidence="1 2">
    <name type="scientific">Aquila chrysaetos chrysaetos</name>
    <dbReference type="NCBI Taxonomy" id="223781"/>
    <lineage>
        <taxon>Eukaryota</taxon>
        <taxon>Metazoa</taxon>
        <taxon>Chordata</taxon>
        <taxon>Craniata</taxon>
        <taxon>Vertebrata</taxon>
        <taxon>Euteleostomi</taxon>
        <taxon>Archelosauria</taxon>
        <taxon>Archosauria</taxon>
        <taxon>Dinosauria</taxon>
        <taxon>Saurischia</taxon>
        <taxon>Theropoda</taxon>
        <taxon>Coelurosauria</taxon>
        <taxon>Aves</taxon>
        <taxon>Neognathae</taxon>
        <taxon>Neoaves</taxon>
        <taxon>Telluraves</taxon>
        <taxon>Accipitrimorphae</taxon>
        <taxon>Accipitriformes</taxon>
        <taxon>Accipitridae</taxon>
        <taxon>Accipitrinae</taxon>
        <taxon>Aquila</taxon>
    </lineage>
</organism>
<dbReference type="Proteomes" id="UP000472275">
    <property type="component" value="Chromosome 19"/>
</dbReference>
<dbReference type="Ensembl" id="ENSACCT00020023507.1">
    <property type="protein sequence ID" value="ENSACCP00020022512.1"/>
    <property type="gene ID" value="ENSACCG00020015479.1"/>
</dbReference>
<accession>A0A663FFH2</accession>
<sequence>MYQETDAEQLRVFLPSPGLGDAAWTRAAVCPPSSGCLNAASRHPDPSLFKGTLSIKAHPNSGPHCEILEISVKVSQGHAFSMLFNGKESWGRKVGMRSGNLNRELQQQTLPECSEEGVSGLQICGRLENI</sequence>
<proteinExistence type="predicted"/>
<reference evidence="1" key="2">
    <citation type="submission" date="2025-09" db="UniProtKB">
        <authorList>
            <consortium name="Ensembl"/>
        </authorList>
    </citation>
    <scope>IDENTIFICATION</scope>
</reference>
<name>A0A663FFH2_AQUCH</name>
<evidence type="ECO:0000313" key="2">
    <source>
        <dbReference type="Proteomes" id="UP000472275"/>
    </source>
</evidence>
<evidence type="ECO:0000313" key="1">
    <source>
        <dbReference type="Ensembl" id="ENSACCP00020022512.1"/>
    </source>
</evidence>
<dbReference type="AlphaFoldDB" id="A0A663FFH2"/>
<dbReference type="InParanoid" id="A0A663FFH2"/>